<evidence type="ECO:0000313" key="2">
    <source>
        <dbReference type="Proteomes" id="UP001412239"/>
    </source>
</evidence>
<dbReference type="Proteomes" id="UP001412239">
    <property type="component" value="Unassembled WGS sequence"/>
</dbReference>
<dbReference type="AlphaFoldDB" id="A0A292Q2H1"/>
<evidence type="ECO:0000313" key="1">
    <source>
        <dbReference type="EMBL" id="CUS14006.1"/>
    </source>
</evidence>
<sequence>GAPSGPLTYRTGVLCLEARSQTSATFTRVTRSLAWKLTHRFLVGWKDFPIYQTPFCAQGEN</sequence>
<gene>
    <name evidence="1" type="ORF">GSTUAT00001898001</name>
</gene>
<protein>
    <submittedName>
        <fullName evidence="1">Uncharacterized protein</fullName>
    </submittedName>
</protein>
<keyword evidence="2" id="KW-1185">Reference proteome</keyword>
<feature type="non-terminal residue" evidence="1">
    <location>
        <position position="1"/>
    </location>
</feature>
<name>A0A292Q2H1_9PEZI</name>
<accession>A0A292Q2H1</accession>
<dbReference type="EMBL" id="LN890963">
    <property type="protein sequence ID" value="CUS14006.1"/>
    <property type="molecule type" value="Genomic_DNA"/>
</dbReference>
<proteinExistence type="predicted"/>
<reference evidence="1" key="1">
    <citation type="submission" date="2015-10" db="EMBL/GenBank/DDBJ databases">
        <authorList>
            <person name="Regsiter A."/>
            <person name="william w."/>
        </authorList>
    </citation>
    <scope>NUCLEOTIDE SEQUENCE</scope>
    <source>
        <strain evidence="1">Montdore</strain>
    </source>
</reference>
<organism evidence="1 2">
    <name type="scientific">Tuber aestivum</name>
    <name type="common">summer truffle</name>
    <dbReference type="NCBI Taxonomy" id="59557"/>
    <lineage>
        <taxon>Eukaryota</taxon>
        <taxon>Fungi</taxon>
        <taxon>Dikarya</taxon>
        <taxon>Ascomycota</taxon>
        <taxon>Pezizomycotina</taxon>
        <taxon>Pezizomycetes</taxon>
        <taxon>Pezizales</taxon>
        <taxon>Tuberaceae</taxon>
        <taxon>Tuber</taxon>
    </lineage>
</organism>